<comment type="caution">
    <text evidence="1">The sequence shown here is derived from an EMBL/GenBank/DDBJ whole genome shotgun (WGS) entry which is preliminary data.</text>
</comment>
<gene>
    <name evidence="1" type="ORF">Pint_03576</name>
</gene>
<reference evidence="2" key="1">
    <citation type="journal article" date="2023" name="G3 (Bethesda)">
        <title>Genome assembly and association tests identify interacting loci associated with vigor, precocity, and sex in interspecific pistachio rootstocks.</title>
        <authorList>
            <person name="Palmer W."/>
            <person name="Jacygrad E."/>
            <person name="Sagayaradj S."/>
            <person name="Cavanaugh K."/>
            <person name="Han R."/>
            <person name="Bertier L."/>
            <person name="Beede B."/>
            <person name="Kafkas S."/>
            <person name="Golino D."/>
            <person name="Preece J."/>
            <person name="Michelmore R."/>
        </authorList>
    </citation>
    <scope>NUCLEOTIDE SEQUENCE [LARGE SCALE GENOMIC DNA]</scope>
</reference>
<proteinExistence type="predicted"/>
<dbReference type="Proteomes" id="UP001163603">
    <property type="component" value="Chromosome 1"/>
</dbReference>
<name>A0ACC0ZG64_9ROSI</name>
<keyword evidence="2" id="KW-1185">Reference proteome</keyword>
<protein>
    <submittedName>
        <fullName evidence="1">Uncharacterized protein</fullName>
    </submittedName>
</protein>
<evidence type="ECO:0000313" key="2">
    <source>
        <dbReference type="Proteomes" id="UP001163603"/>
    </source>
</evidence>
<evidence type="ECO:0000313" key="1">
    <source>
        <dbReference type="EMBL" id="KAJ0052195.1"/>
    </source>
</evidence>
<organism evidence="1 2">
    <name type="scientific">Pistacia integerrima</name>
    <dbReference type="NCBI Taxonomy" id="434235"/>
    <lineage>
        <taxon>Eukaryota</taxon>
        <taxon>Viridiplantae</taxon>
        <taxon>Streptophyta</taxon>
        <taxon>Embryophyta</taxon>
        <taxon>Tracheophyta</taxon>
        <taxon>Spermatophyta</taxon>
        <taxon>Magnoliopsida</taxon>
        <taxon>eudicotyledons</taxon>
        <taxon>Gunneridae</taxon>
        <taxon>Pentapetalae</taxon>
        <taxon>rosids</taxon>
        <taxon>malvids</taxon>
        <taxon>Sapindales</taxon>
        <taxon>Anacardiaceae</taxon>
        <taxon>Pistacia</taxon>
    </lineage>
</organism>
<sequence length="189" mass="21357">MVWNLFPSYSMDEDLGDKGREAEHQSTPFVIEGNDELMVLPNGMFLNLTGLRELRIEDFSKPKVLPTDLKNLKSLDSLCIRESHELESLPEGLQGLISLRYLGIDYCKNFKCLSDGFRNLTALEKLVLCGCPKLVEMPGGFQHLVSLKCLNLIGEPAHRNLFSQYFFCCFTGGLASYPLSSRFAYIKFS</sequence>
<dbReference type="EMBL" id="CM047736">
    <property type="protein sequence ID" value="KAJ0052195.1"/>
    <property type="molecule type" value="Genomic_DNA"/>
</dbReference>
<accession>A0ACC0ZG64</accession>